<evidence type="ECO:0000256" key="1">
    <source>
        <dbReference type="SAM" id="MobiDB-lite"/>
    </source>
</evidence>
<dbReference type="Proteomes" id="UP000183585">
    <property type="component" value="Unassembled WGS sequence"/>
</dbReference>
<gene>
    <name evidence="2" type="ORF">GA0070563_112104</name>
</gene>
<evidence type="ECO:0000313" key="3">
    <source>
        <dbReference type="Proteomes" id="UP000183585"/>
    </source>
</evidence>
<keyword evidence="3" id="KW-1185">Reference proteome</keyword>
<reference evidence="3" key="1">
    <citation type="submission" date="2016-06" db="EMBL/GenBank/DDBJ databases">
        <authorList>
            <person name="Varghese N."/>
            <person name="Submissions Spin"/>
        </authorList>
    </citation>
    <scope>NUCLEOTIDE SEQUENCE [LARGE SCALE GENOMIC DNA]</scope>
    <source>
        <strain evidence="3">DSM 43168</strain>
    </source>
</reference>
<dbReference type="EMBL" id="FMCT01000012">
    <property type="protein sequence ID" value="SCF42617.1"/>
    <property type="molecule type" value="Genomic_DNA"/>
</dbReference>
<accession>A0A1C5ABN4</accession>
<sequence length="54" mass="5979">MDGSGAWDIYVSDPASAPSQHARWPDEDGARSELERLYAAGSVDGNWRITRSDR</sequence>
<feature type="region of interest" description="Disordered" evidence="1">
    <location>
        <begin position="1"/>
        <end position="28"/>
    </location>
</feature>
<name>A0A1C5ABN4_9ACTN</name>
<proteinExistence type="predicted"/>
<organism evidence="2 3">
    <name type="scientific">Micromonospora carbonacea</name>
    <dbReference type="NCBI Taxonomy" id="47853"/>
    <lineage>
        <taxon>Bacteria</taxon>
        <taxon>Bacillati</taxon>
        <taxon>Actinomycetota</taxon>
        <taxon>Actinomycetes</taxon>
        <taxon>Micromonosporales</taxon>
        <taxon>Micromonosporaceae</taxon>
        <taxon>Micromonospora</taxon>
    </lineage>
</organism>
<protein>
    <submittedName>
        <fullName evidence="2">Uncharacterized protein</fullName>
    </submittedName>
</protein>
<evidence type="ECO:0000313" key="2">
    <source>
        <dbReference type="EMBL" id="SCF42617.1"/>
    </source>
</evidence>
<dbReference type="AlphaFoldDB" id="A0A1C5ABN4"/>